<evidence type="ECO:0000313" key="2">
    <source>
        <dbReference type="EMBL" id="CAH1592278.1"/>
    </source>
</evidence>
<dbReference type="Proteomes" id="UP001295462">
    <property type="component" value="Unassembled WGS sequence"/>
</dbReference>
<sequence>MNIIDSIGNDIQKLQAFDDLTEKELLLSNYPHVEEATCGGEVPMSEVFDVDDIEDIYMRFKPYLDNPEISNASDIAPVIEGLGNAYVCLGFGSENKGFVYYLDFDFGCFLLDKNLDTFLSKLA</sequence>
<comment type="caution">
    <text evidence="2">The sequence shown here is derived from an EMBL/GenBank/DDBJ whole genome shotgun (WGS) entry which is preliminary data.</text>
</comment>
<name>A0AAU9QMG4_9VIBR</name>
<dbReference type="RefSeq" id="WP_050569211.1">
    <property type="nucleotide sequence ID" value="NZ_BBKZ01000071.1"/>
</dbReference>
<dbReference type="InterPro" id="IPR058812">
    <property type="entry name" value="RhsPI"/>
</dbReference>
<feature type="domain" description="RhsPI" evidence="1">
    <location>
        <begin position="19"/>
        <end position="122"/>
    </location>
</feature>
<protein>
    <recommendedName>
        <fullName evidence="1">RhsPI domain-containing protein</fullName>
    </recommendedName>
</protein>
<dbReference type="EMBL" id="CAKMUD010000078">
    <property type="protein sequence ID" value="CAH1592278.1"/>
    <property type="molecule type" value="Genomic_DNA"/>
</dbReference>
<dbReference type="AlphaFoldDB" id="A0AAU9QMG4"/>
<gene>
    <name evidence="2" type="ORF">THF1A12_250038</name>
</gene>
<proteinExistence type="predicted"/>
<evidence type="ECO:0000259" key="1">
    <source>
        <dbReference type="Pfam" id="PF26352"/>
    </source>
</evidence>
<evidence type="ECO:0000313" key="3">
    <source>
        <dbReference type="Proteomes" id="UP001295462"/>
    </source>
</evidence>
<organism evidence="2 3">
    <name type="scientific">Vibrio jasicida</name>
    <dbReference type="NCBI Taxonomy" id="766224"/>
    <lineage>
        <taxon>Bacteria</taxon>
        <taxon>Pseudomonadati</taxon>
        <taxon>Pseudomonadota</taxon>
        <taxon>Gammaproteobacteria</taxon>
        <taxon>Vibrionales</taxon>
        <taxon>Vibrionaceae</taxon>
        <taxon>Vibrio</taxon>
    </lineage>
</organism>
<reference evidence="2" key="1">
    <citation type="submission" date="2022-01" db="EMBL/GenBank/DDBJ databases">
        <authorList>
            <person name="Lagorce A."/>
        </authorList>
    </citation>
    <scope>NUCLEOTIDE SEQUENCE</scope>
    <source>
        <strain evidence="2">Th15_F1_A12</strain>
    </source>
</reference>
<accession>A0AAU9QMG4</accession>
<dbReference type="Pfam" id="PF26352">
    <property type="entry name" value="RhsPI"/>
    <property type="match status" value="1"/>
</dbReference>